<dbReference type="Proteomes" id="UP001150062">
    <property type="component" value="Unassembled WGS sequence"/>
</dbReference>
<gene>
    <name evidence="2" type="ORF">M0813_11114</name>
</gene>
<evidence type="ECO:0000256" key="1">
    <source>
        <dbReference type="SAM" id="SignalP"/>
    </source>
</evidence>
<dbReference type="EMBL" id="JAOAOG010000002">
    <property type="protein sequence ID" value="KAJ6255727.1"/>
    <property type="molecule type" value="Genomic_DNA"/>
</dbReference>
<accession>A0ABQ8ZFM9</accession>
<name>A0ABQ8ZFM9_9EUKA</name>
<evidence type="ECO:0000313" key="3">
    <source>
        <dbReference type="Proteomes" id="UP001150062"/>
    </source>
</evidence>
<comment type="caution">
    <text evidence="2">The sequence shown here is derived from an EMBL/GenBank/DDBJ whole genome shotgun (WGS) entry which is preliminary data.</text>
</comment>
<feature type="signal peptide" evidence="1">
    <location>
        <begin position="1"/>
        <end position="24"/>
    </location>
</feature>
<protein>
    <submittedName>
        <fullName evidence="2">Uncharacterized protein</fullName>
    </submittedName>
</protein>
<reference evidence="2" key="1">
    <citation type="submission" date="2022-08" db="EMBL/GenBank/DDBJ databases">
        <title>Novel sulfate-reducing endosymbionts in the free-living metamonad Anaeramoeba.</title>
        <authorList>
            <person name="Jerlstrom-Hultqvist J."/>
            <person name="Cepicka I."/>
            <person name="Gallot-Lavallee L."/>
            <person name="Salas-Leiva D."/>
            <person name="Curtis B.A."/>
            <person name="Zahonova K."/>
            <person name="Pipaliya S."/>
            <person name="Dacks J."/>
            <person name="Roger A.J."/>
        </authorList>
    </citation>
    <scope>NUCLEOTIDE SEQUENCE</scope>
    <source>
        <strain evidence="2">Schooner1</strain>
    </source>
</reference>
<proteinExistence type="predicted"/>
<keyword evidence="3" id="KW-1185">Reference proteome</keyword>
<feature type="chain" id="PRO_5047324164" evidence="1">
    <location>
        <begin position="25"/>
        <end position="1041"/>
    </location>
</feature>
<organism evidence="2 3">
    <name type="scientific">Anaeramoeba flamelloides</name>
    <dbReference type="NCBI Taxonomy" id="1746091"/>
    <lineage>
        <taxon>Eukaryota</taxon>
        <taxon>Metamonada</taxon>
        <taxon>Anaeramoebidae</taxon>
        <taxon>Anaeramoeba</taxon>
    </lineage>
</organism>
<evidence type="ECO:0000313" key="2">
    <source>
        <dbReference type="EMBL" id="KAJ6255727.1"/>
    </source>
</evidence>
<keyword evidence="1" id="KW-0732">Signal</keyword>
<sequence length="1041" mass="119192">MKILPVMNIFHLIKLWAFFIQIRGSTLTDALDLSDSIYVSTYGSEAWFEQTQDFYYGGSAAQSGAVNESSYSMLKIELKGMGDVSFYWKVDSEEESDYLIFSVDDEEVARISGQRDWTEYNYTIDSHNGTHYLKFKYSKDYSLNEGEDCGRVDKLVFDRKIIVTDIALDEAVDNTALTFTTGGDADWFGQNMKSFYDDDSAQSGSLNDNEQSWMETTVTGTGTVKFDWKVDSRKGFDYLEFEIDGDIQKSISGDVDWEQYSHNILTGDGEHTLRWRYTRGDISPNGLDCGWVDRIEFEAKKFVTDIALDEALDNTDLTFTTGGDAEWFGQNMDYYYEDDATESGDLNGEEESWFETTVPSNGTVSFYWKVDSEESYDFLAFYIDDQIIDRISGHLDWEEFSYSIFQSGEHKLKWVYTKDEYDSEGEDCGWVDKLAFDPNHFSENNNIPLNYAIDTEDTDIYSDSYDDAEEWFGQQEVSYYGGDAAQSGHINTTGETVMKGYIYSVGTISFYCKVDPGSNSRFEFYLDRKLKMEITEKTDWTKYSFLVTEDGDLKMEWKYIKEEEDEGEAEDCAWVDKFVLIERQVRSNISLDEALDNTDLTFTTGGDADWIGQNLDYYYGEDSARSGKTNHSGESWIETTVNGGGEISFYWKVDSEEEADYLEFSVDGVVIDQISGYQDWIEFVYTIPDPGEHDLEWNYVKDSYNTSGKDRGWVDKVSFVNDDEPTISLSEALDNTDLTFTSGGDAKWYGQDEVSYSGDDSAKSGRINADQTTWFETTISGKGTLTFHWKVDSLLEVNYLRLYLDDEKKVEISGDEDWAKQTLTITEDGEHNIEWSYEKFSEHQEDSDCAWVDKVSFVNDDDSTISLSEALDNTDLTFTSGGDAKWYGQDEVSYSGDDSAKSGRINADQTTWFETTISGKGTLTFHWKVDSLLEVNYLRLYLDDEKKVEISGDEDWAKQTLTITEDGEHNIQWSYEKFSENQEDSDCAWVDKIEFVTDSDSDTNTDTDTDNDNDNDTVSLGNNILFPFALTFFTLLSFFFF</sequence>